<dbReference type="Proteomes" id="UP000183053">
    <property type="component" value="Unassembled WGS sequence"/>
</dbReference>
<feature type="region of interest" description="Disordered" evidence="1">
    <location>
        <begin position="1"/>
        <end position="24"/>
    </location>
</feature>
<accession>A0A1H1FH34</accession>
<dbReference type="AlphaFoldDB" id="A0A1H1FH34"/>
<dbReference type="STRING" id="47312.SAMN04489765_2721"/>
<feature type="compositionally biased region" description="Polar residues" evidence="1">
    <location>
        <begin position="1"/>
        <end position="17"/>
    </location>
</feature>
<name>A0A1H1FH34_9ACTN</name>
<protein>
    <submittedName>
        <fullName evidence="2">Uncharacterized protein</fullName>
    </submittedName>
</protein>
<evidence type="ECO:0000313" key="3">
    <source>
        <dbReference type="Proteomes" id="UP000183053"/>
    </source>
</evidence>
<keyword evidence="3" id="KW-1185">Reference proteome</keyword>
<organism evidence="2 3">
    <name type="scientific">Tsukamurella pulmonis</name>
    <dbReference type="NCBI Taxonomy" id="47312"/>
    <lineage>
        <taxon>Bacteria</taxon>
        <taxon>Bacillati</taxon>
        <taxon>Actinomycetota</taxon>
        <taxon>Actinomycetes</taxon>
        <taxon>Mycobacteriales</taxon>
        <taxon>Tsukamurellaceae</taxon>
        <taxon>Tsukamurella</taxon>
    </lineage>
</organism>
<dbReference type="OrthoDB" id="4774048at2"/>
<proteinExistence type="predicted"/>
<dbReference type="RefSeq" id="WP_068531617.1">
    <property type="nucleotide sequence ID" value="NZ_AP025457.1"/>
</dbReference>
<sequence length="74" mass="8280">MRNDLPNSNPDALTQPLSLPRRERGLRGSVNRVLDGFAPRVENRAMLVKMGRGRPSLVGDHRRGNHITQAFHLG</sequence>
<evidence type="ECO:0000313" key="2">
    <source>
        <dbReference type="EMBL" id="SDR00342.1"/>
    </source>
</evidence>
<dbReference type="EMBL" id="FNLF01000002">
    <property type="protein sequence ID" value="SDR00342.1"/>
    <property type="molecule type" value="Genomic_DNA"/>
</dbReference>
<gene>
    <name evidence="2" type="ORF">SAMN04489765_2721</name>
</gene>
<evidence type="ECO:0000256" key="1">
    <source>
        <dbReference type="SAM" id="MobiDB-lite"/>
    </source>
</evidence>
<reference evidence="3" key="1">
    <citation type="submission" date="2016-10" db="EMBL/GenBank/DDBJ databases">
        <authorList>
            <person name="Varghese N."/>
            <person name="Submissions S."/>
        </authorList>
    </citation>
    <scope>NUCLEOTIDE SEQUENCE [LARGE SCALE GENOMIC DNA]</scope>
    <source>
        <strain evidence="3">DSM 44142</strain>
    </source>
</reference>